<evidence type="ECO:0000256" key="4">
    <source>
        <dbReference type="ARBA" id="ARBA00035129"/>
    </source>
</evidence>
<evidence type="ECO:0000313" key="6">
    <source>
        <dbReference type="Proteomes" id="UP000515153"/>
    </source>
</evidence>
<dbReference type="RefSeq" id="XP_030981157.1">
    <property type="nucleotide sequence ID" value="XM_031126911.1"/>
</dbReference>
<evidence type="ECO:0000313" key="7">
    <source>
        <dbReference type="RefSeq" id="XP_030981157.1"/>
    </source>
</evidence>
<dbReference type="Proteomes" id="UP000515153">
    <property type="component" value="Unplaced"/>
</dbReference>
<dbReference type="GeneID" id="41961820"/>
<name>A0A6P8B1V9_PYRGI</name>
<accession>A0A6P8B1V9</accession>
<feature type="domain" description="Small ribosomal subunit protein mS41 SAM" evidence="5">
    <location>
        <begin position="53"/>
        <end position="109"/>
    </location>
</feature>
<reference evidence="7" key="2">
    <citation type="submission" date="2019-10" db="EMBL/GenBank/DDBJ databases">
        <authorList>
            <consortium name="NCBI Genome Project"/>
        </authorList>
    </citation>
    <scope>NUCLEOTIDE SEQUENCE</scope>
    <source>
        <strain evidence="7">NI907</strain>
    </source>
</reference>
<organism evidence="6 7">
    <name type="scientific">Pyricularia grisea</name>
    <name type="common">Crabgrass-specific blast fungus</name>
    <name type="synonym">Magnaporthe grisea</name>
    <dbReference type="NCBI Taxonomy" id="148305"/>
    <lineage>
        <taxon>Eukaryota</taxon>
        <taxon>Fungi</taxon>
        <taxon>Dikarya</taxon>
        <taxon>Ascomycota</taxon>
        <taxon>Pezizomycotina</taxon>
        <taxon>Sordariomycetes</taxon>
        <taxon>Sordariomycetidae</taxon>
        <taxon>Magnaporthales</taxon>
        <taxon>Pyriculariaceae</taxon>
        <taxon>Pyricularia</taxon>
    </lineage>
</organism>
<reference evidence="7" key="3">
    <citation type="submission" date="2025-08" db="UniProtKB">
        <authorList>
            <consortium name="RefSeq"/>
        </authorList>
    </citation>
    <scope>IDENTIFICATION</scope>
    <source>
        <strain evidence="7">NI907</strain>
    </source>
</reference>
<sequence length="235" mass="26573">MPPSKLFSFLSSLLRTRPTTASVPSISPAVHSRWVSSKRTFTIPEPIPLVPDVPTFLRLIGRDLVKHASKFPSWEALFSLTPSQLRELGIEPARSRRYLVSWRNKYTQGHFGIGGDLKHVVDGAAELKVLNIPKGPLKTHRVVVNVPPGSKPEDLPEEDRPRVQGYKVIGTRTIAGPYAVPMKDHKGSIFKAVDGLWEHKRGRKIDGGERRRAEVRFKRRVEERKAMREAQGFNY</sequence>
<dbReference type="SMART" id="SM01238">
    <property type="entry name" value="IGR"/>
    <property type="match status" value="1"/>
</dbReference>
<dbReference type="InterPro" id="IPR019083">
    <property type="entry name" value="SAM_Ribosomal_mS41"/>
</dbReference>
<evidence type="ECO:0000256" key="1">
    <source>
        <dbReference type="ARBA" id="ARBA00004173"/>
    </source>
</evidence>
<reference evidence="7" key="1">
    <citation type="journal article" date="2019" name="Mol. Biol. Evol.">
        <title>Blast fungal genomes show frequent chromosomal changes, gene gains and losses, and effector gene turnover.</title>
        <authorList>
            <person name="Gomez Luciano L.B."/>
            <person name="Jason Tsai I."/>
            <person name="Chuma I."/>
            <person name="Tosa Y."/>
            <person name="Chen Y.H."/>
            <person name="Li J.Y."/>
            <person name="Li M.Y."/>
            <person name="Jade Lu M.Y."/>
            <person name="Nakayashiki H."/>
            <person name="Li W.H."/>
        </authorList>
    </citation>
    <scope>NUCLEOTIDE SEQUENCE</scope>
    <source>
        <strain evidence="7">NI907</strain>
    </source>
</reference>
<dbReference type="PANTHER" id="PTHR28235:SF1">
    <property type="entry name" value="SMALL RIBOSOMAL SUBUNIT PROTEIN MS41"/>
    <property type="match status" value="1"/>
</dbReference>
<dbReference type="Pfam" id="PF09597">
    <property type="entry name" value="SAM_Ribosomal_mS41"/>
    <property type="match status" value="1"/>
</dbReference>
<dbReference type="InterPro" id="IPR039603">
    <property type="entry name" value="Ribosomal_mS41"/>
</dbReference>
<comment type="subcellular location">
    <subcellularLocation>
        <location evidence="1">Mitochondrion</location>
    </subcellularLocation>
</comment>
<keyword evidence="6" id="KW-1185">Reference proteome</keyword>
<dbReference type="PANTHER" id="PTHR28235">
    <property type="entry name" value="PROTEIN FYV4, MITOCHONDRIAL"/>
    <property type="match status" value="1"/>
</dbReference>
<dbReference type="KEGG" id="pgri:PgNI_06892"/>
<comment type="similarity">
    <text evidence="2">Belongs to the mitochondrion-specific ribosomal protein mS41 family.</text>
</comment>
<evidence type="ECO:0000259" key="5">
    <source>
        <dbReference type="SMART" id="SM01238"/>
    </source>
</evidence>
<dbReference type="AlphaFoldDB" id="A0A6P8B1V9"/>
<evidence type="ECO:0000256" key="3">
    <source>
        <dbReference type="ARBA" id="ARBA00023128"/>
    </source>
</evidence>
<protein>
    <recommendedName>
        <fullName evidence="4">Small ribosomal subunit protein mS41</fullName>
    </recommendedName>
</protein>
<dbReference type="GO" id="GO:0005739">
    <property type="term" value="C:mitochondrion"/>
    <property type="evidence" value="ECO:0007669"/>
    <property type="project" value="UniProtKB-SubCell"/>
</dbReference>
<proteinExistence type="inferred from homology"/>
<keyword evidence="3" id="KW-0496">Mitochondrion</keyword>
<gene>
    <name evidence="7" type="ORF">PgNI_06892</name>
</gene>
<evidence type="ECO:0000256" key="2">
    <source>
        <dbReference type="ARBA" id="ARBA00010492"/>
    </source>
</evidence>